<proteinExistence type="predicted"/>
<evidence type="ECO:0000259" key="1">
    <source>
        <dbReference type="PROSITE" id="PS50994"/>
    </source>
</evidence>
<dbReference type="GO" id="GO:0003676">
    <property type="term" value="F:nucleic acid binding"/>
    <property type="evidence" value="ECO:0007669"/>
    <property type="project" value="InterPro"/>
</dbReference>
<dbReference type="STRING" id="456900.A0A151IA80"/>
<dbReference type="SUPFAM" id="SSF53098">
    <property type="entry name" value="Ribonuclease H-like"/>
    <property type="match status" value="1"/>
</dbReference>
<dbReference type="InterPro" id="IPR001584">
    <property type="entry name" value="Integrase_cat-core"/>
</dbReference>
<dbReference type="AlphaFoldDB" id="A0A151IA80"/>
<name>A0A151IA80_9HYME</name>
<dbReference type="Proteomes" id="UP000078542">
    <property type="component" value="Unassembled WGS sequence"/>
</dbReference>
<dbReference type="InterPro" id="IPR012337">
    <property type="entry name" value="RNaseH-like_sf"/>
</dbReference>
<dbReference type="PANTHER" id="PTHR37984:SF5">
    <property type="entry name" value="PROTEIN NYNRIN-LIKE"/>
    <property type="match status" value="1"/>
</dbReference>
<feature type="domain" description="Integrase catalytic" evidence="1">
    <location>
        <begin position="114"/>
        <end position="240"/>
    </location>
</feature>
<sequence>MSKTKSSAKIARWALLIEEFDVTVEHRVSTRMRHVDSLSCYPIMAISSEDNILIKIKNTQRNDPELRAIIEVLKEKPYDDYILHKDVLYKYKDGRELLVIPRDMQNEFLHLLKKGDTSLHTYHLDHLGPLDSTNKNYNHILAVVDSFTKFIWLYPTESTTSKKVITKLQLQGQVFGNPSCIITDRGTAFSSAEFENYCTEQGIKHAMITTGLPRANGQVERVNRTIIPILTKLSLNDPMI</sequence>
<dbReference type="GO" id="GO:0015074">
    <property type="term" value="P:DNA integration"/>
    <property type="evidence" value="ECO:0007669"/>
    <property type="project" value="InterPro"/>
</dbReference>
<protein>
    <submittedName>
        <fullName evidence="2">Pro-Pol polyprotein</fullName>
    </submittedName>
</protein>
<dbReference type="InterPro" id="IPR036397">
    <property type="entry name" value="RNaseH_sf"/>
</dbReference>
<dbReference type="Pfam" id="PF00665">
    <property type="entry name" value="rve"/>
    <property type="match status" value="1"/>
</dbReference>
<reference evidence="2 3" key="1">
    <citation type="submission" date="2016-03" db="EMBL/GenBank/DDBJ databases">
        <title>Cyphomyrmex costatus WGS genome.</title>
        <authorList>
            <person name="Nygaard S."/>
            <person name="Hu H."/>
            <person name="Boomsma J."/>
            <person name="Zhang G."/>
        </authorList>
    </citation>
    <scope>NUCLEOTIDE SEQUENCE [LARGE SCALE GENOMIC DNA]</scope>
    <source>
        <strain evidence="2">MS0001</strain>
        <tissue evidence="2">Whole body</tissue>
    </source>
</reference>
<dbReference type="PANTHER" id="PTHR37984">
    <property type="entry name" value="PROTEIN CBG26694"/>
    <property type="match status" value="1"/>
</dbReference>
<evidence type="ECO:0000313" key="2">
    <source>
        <dbReference type="EMBL" id="KYM96013.1"/>
    </source>
</evidence>
<evidence type="ECO:0000313" key="3">
    <source>
        <dbReference type="Proteomes" id="UP000078542"/>
    </source>
</evidence>
<keyword evidence="3" id="KW-1185">Reference proteome</keyword>
<dbReference type="InterPro" id="IPR050951">
    <property type="entry name" value="Retrovirus_Pol_polyprotein"/>
</dbReference>
<accession>A0A151IA80</accession>
<dbReference type="Gene3D" id="3.30.420.10">
    <property type="entry name" value="Ribonuclease H-like superfamily/Ribonuclease H"/>
    <property type="match status" value="1"/>
</dbReference>
<organism evidence="2 3">
    <name type="scientific">Cyphomyrmex costatus</name>
    <dbReference type="NCBI Taxonomy" id="456900"/>
    <lineage>
        <taxon>Eukaryota</taxon>
        <taxon>Metazoa</taxon>
        <taxon>Ecdysozoa</taxon>
        <taxon>Arthropoda</taxon>
        <taxon>Hexapoda</taxon>
        <taxon>Insecta</taxon>
        <taxon>Pterygota</taxon>
        <taxon>Neoptera</taxon>
        <taxon>Endopterygota</taxon>
        <taxon>Hymenoptera</taxon>
        <taxon>Apocrita</taxon>
        <taxon>Aculeata</taxon>
        <taxon>Formicoidea</taxon>
        <taxon>Formicidae</taxon>
        <taxon>Myrmicinae</taxon>
        <taxon>Cyphomyrmex</taxon>
    </lineage>
</organism>
<dbReference type="EMBL" id="KQ978249">
    <property type="protein sequence ID" value="KYM96013.1"/>
    <property type="molecule type" value="Genomic_DNA"/>
</dbReference>
<gene>
    <name evidence="2" type="ORF">ALC62_13346</name>
</gene>
<dbReference type="PROSITE" id="PS50994">
    <property type="entry name" value="INTEGRASE"/>
    <property type="match status" value="1"/>
</dbReference>